<accession>A0A5D0MHD9</accession>
<dbReference type="SUPFAM" id="SSF54001">
    <property type="entry name" value="Cysteine proteinases"/>
    <property type="match status" value="1"/>
</dbReference>
<dbReference type="AlphaFoldDB" id="A0A5D0MHD9"/>
<dbReference type="Gene3D" id="3.90.1720.10">
    <property type="entry name" value="endopeptidase domain like (from Nostoc punctiforme)"/>
    <property type="match status" value="1"/>
</dbReference>
<evidence type="ECO:0000256" key="1">
    <source>
        <dbReference type="ARBA" id="ARBA00007074"/>
    </source>
</evidence>
<reference evidence="6" key="1">
    <citation type="submission" date="2019-08" db="EMBL/GenBank/DDBJ databases">
        <title>Genomic characterization of a novel candidate phylum (ARYD3) from a high temperature, high salinity tertiary oil reservoir in north central Oklahoma, USA.</title>
        <authorList>
            <person name="Youssef N.H."/>
            <person name="Yadav A."/>
            <person name="Elshahed M.S."/>
        </authorList>
    </citation>
    <scope>NUCLEOTIDE SEQUENCE [LARGE SCALE GENOMIC DNA]</scope>
    <source>
        <strain evidence="6">ARYD3</strain>
    </source>
</reference>
<evidence type="ECO:0000256" key="4">
    <source>
        <dbReference type="ARBA" id="ARBA00022807"/>
    </source>
</evidence>
<keyword evidence="3" id="KW-0378">Hydrolase</keyword>
<proteinExistence type="inferred from homology"/>
<dbReference type="InterPro" id="IPR000064">
    <property type="entry name" value="NLP_P60_dom"/>
</dbReference>
<feature type="domain" description="NlpC/P60" evidence="5">
    <location>
        <begin position="243"/>
        <end position="364"/>
    </location>
</feature>
<dbReference type="PROSITE" id="PS51935">
    <property type="entry name" value="NLPC_P60"/>
    <property type="match status" value="1"/>
</dbReference>
<protein>
    <submittedName>
        <fullName evidence="6">NlpC/P60 family protein</fullName>
    </submittedName>
</protein>
<comment type="caution">
    <text evidence="6">The sequence shown here is derived from an EMBL/GenBank/DDBJ whole genome shotgun (WGS) entry which is preliminary data.</text>
</comment>
<dbReference type="InterPro" id="IPR051202">
    <property type="entry name" value="Peptidase_C40"/>
</dbReference>
<keyword evidence="7" id="KW-1185">Reference proteome</keyword>
<dbReference type="PANTHER" id="PTHR47053">
    <property type="entry name" value="MUREIN DD-ENDOPEPTIDASE MEPH-RELATED"/>
    <property type="match status" value="1"/>
</dbReference>
<name>A0A5D0MHD9_9BACT</name>
<dbReference type="Gene3D" id="2.30.30.40">
    <property type="entry name" value="SH3 Domains"/>
    <property type="match status" value="1"/>
</dbReference>
<gene>
    <name evidence="6" type="ORF">FXF47_04610</name>
</gene>
<dbReference type="GO" id="GO:0008234">
    <property type="term" value="F:cysteine-type peptidase activity"/>
    <property type="evidence" value="ECO:0007669"/>
    <property type="project" value="UniProtKB-KW"/>
</dbReference>
<keyword evidence="4" id="KW-0788">Thiol protease</keyword>
<evidence type="ECO:0000256" key="2">
    <source>
        <dbReference type="ARBA" id="ARBA00022670"/>
    </source>
</evidence>
<evidence type="ECO:0000259" key="5">
    <source>
        <dbReference type="PROSITE" id="PS51935"/>
    </source>
</evidence>
<dbReference type="PANTHER" id="PTHR47053:SF1">
    <property type="entry name" value="MUREIN DD-ENDOPEPTIDASE MEPH-RELATED"/>
    <property type="match status" value="1"/>
</dbReference>
<dbReference type="EMBL" id="VSIX01000040">
    <property type="protein sequence ID" value="TYB31295.1"/>
    <property type="molecule type" value="Genomic_DNA"/>
</dbReference>
<evidence type="ECO:0000256" key="3">
    <source>
        <dbReference type="ARBA" id="ARBA00022801"/>
    </source>
</evidence>
<dbReference type="Pfam" id="PF00877">
    <property type="entry name" value="NLPC_P60"/>
    <property type="match status" value="1"/>
</dbReference>
<sequence length="365" mass="42607">MKKIILLFILFLFSILVIFSSSLSFDFKSDFVQIRFQDINIKNISKNRHQKTITLISYERLDEDFKVIDYKIIKTVRIYDNKIKIQLRKNRNYLLENESLIIFYNYPQNGIVSEEVVEVFKKAKNNSDKVTEILMGTYIKILKSKNDYYYVEIPEQSNYRGWVQEKKINLLTKHKIKKEFNKIVHKKWIDLHTDSGKIKLSAGTKYKIIDDKANKILIELPTGLKGWVSKNNIFQPDASNNILAIRDKIINTSKKFLGVPYKWGGTSSNGLDCSGFIYLVFKINGISIPRDSTPQYKFSKNIQIDRIKKGDLIFFQTYKRGPSHVGIYLGDKRFIHASTNNGVIISNLNQKYYSKRFYGAGRIVQ</sequence>
<keyword evidence="2" id="KW-0645">Protease</keyword>
<evidence type="ECO:0000313" key="7">
    <source>
        <dbReference type="Proteomes" id="UP000324143"/>
    </source>
</evidence>
<dbReference type="GO" id="GO:0006508">
    <property type="term" value="P:proteolysis"/>
    <property type="evidence" value="ECO:0007669"/>
    <property type="project" value="UniProtKB-KW"/>
</dbReference>
<dbReference type="Proteomes" id="UP000324143">
    <property type="component" value="Unassembled WGS sequence"/>
</dbReference>
<comment type="similarity">
    <text evidence="1">Belongs to the peptidase C40 family.</text>
</comment>
<organism evidence="6 7">
    <name type="scientific">Candidatus Mcinerneyibacterium aminivorans</name>
    <dbReference type="NCBI Taxonomy" id="2703815"/>
    <lineage>
        <taxon>Bacteria</taxon>
        <taxon>Candidatus Macinerneyibacteriota</taxon>
        <taxon>Candidatus Mcinerneyibacteria</taxon>
        <taxon>Candidatus Mcinerneyibacteriales</taxon>
        <taxon>Candidatus Mcinerneyibacteriaceae</taxon>
        <taxon>Candidatus Mcinerneyibacterium</taxon>
    </lineage>
</organism>
<dbReference type="InterPro" id="IPR038765">
    <property type="entry name" value="Papain-like_cys_pep_sf"/>
</dbReference>
<evidence type="ECO:0000313" key="6">
    <source>
        <dbReference type="EMBL" id="TYB31295.1"/>
    </source>
</evidence>